<evidence type="ECO:0000313" key="4">
    <source>
        <dbReference type="EMBL" id="QTX33555.1"/>
    </source>
</evidence>
<evidence type="ECO:0000313" key="5">
    <source>
        <dbReference type="Proteomes" id="UP000671879"/>
    </source>
</evidence>
<dbReference type="Gene3D" id="3.30.70.2390">
    <property type="match status" value="1"/>
</dbReference>
<reference evidence="5" key="1">
    <citation type="submission" date="2021-04" db="EMBL/GenBank/DDBJ databases">
        <title>A novel Synergistetes isolate from a pyrite-forming mixed culture.</title>
        <authorList>
            <person name="Bunk B."/>
            <person name="Sproer C."/>
            <person name="Spring S."/>
            <person name="Pester M."/>
        </authorList>
    </citation>
    <scope>NUCLEOTIDE SEQUENCE [LARGE SCALE GENOMIC DNA]</scope>
    <source>
        <strain evidence="5">J.5.4.2-T.3.5.2</strain>
    </source>
</reference>
<evidence type="ECO:0000259" key="2">
    <source>
        <dbReference type="Pfam" id="PF03816"/>
    </source>
</evidence>
<comment type="similarity">
    <text evidence="1">Belongs to the LytR/CpsA/Psr (LCP) family.</text>
</comment>
<dbReference type="InterPro" id="IPR050922">
    <property type="entry name" value="LytR/CpsA/Psr_CW_biosynth"/>
</dbReference>
<evidence type="ECO:0000259" key="3">
    <source>
        <dbReference type="Pfam" id="PF13399"/>
    </source>
</evidence>
<dbReference type="PANTHER" id="PTHR33392">
    <property type="entry name" value="POLYISOPRENYL-TEICHOIC ACID--PEPTIDOGLYCAN TEICHOIC ACID TRANSFERASE TAGU"/>
    <property type="match status" value="1"/>
</dbReference>
<evidence type="ECO:0000256" key="1">
    <source>
        <dbReference type="ARBA" id="ARBA00006068"/>
    </source>
</evidence>
<keyword evidence="5" id="KW-1185">Reference proteome</keyword>
<organism evidence="4 5">
    <name type="scientific">Aminithiophilus ramosus</name>
    <dbReference type="NCBI Taxonomy" id="3029084"/>
    <lineage>
        <taxon>Bacteria</taxon>
        <taxon>Thermotogati</taxon>
        <taxon>Synergistota</taxon>
        <taxon>Synergistia</taxon>
        <taxon>Synergistales</taxon>
        <taxon>Aminithiophilaceae</taxon>
        <taxon>Aminithiophilus</taxon>
    </lineage>
</organism>
<feature type="domain" description="LytR/CpsA/Psr regulator C-terminal" evidence="3">
    <location>
        <begin position="319"/>
        <end position="406"/>
    </location>
</feature>
<dbReference type="Gene3D" id="3.40.630.190">
    <property type="entry name" value="LCP protein"/>
    <property type="match status" value="1"/>
</dbReference>
<dbReference type="PANTHER" id="PTHR33392:SF6">
    <property type="entry name" value="POLYISOPRENYL-TEICHOIC ACID--PEPTIDOGLYCAN TEICHOIC ACID TRANSFERASE TAGU"/>
    <property type="match status" value="1"/>
</dbReference>
<dbReference type="Pfam" id="PF13399">
    <property type="entry name" value="LytR_C"/>
    <property type="match status" value="1"/>
</dbReference>
<proteinExistence type="inferred from homology"/>
<name>A0A9Q7AAV9_9BACT</name>
<dbReference type="InterPro" id="IPR004474">
    <property type="entry name" value="LytR_CpsA_psr"/>
</dbReference>
<dbReference type="RefSeq" id="WP_274374839.1">
    <property type="nucleotide sequence ID" value="NZ_CP072943.1"/>
</dbReference>
<accession>A0A9Q7AAV9</accession>
<dbReference type="KEGG" id="aram:KAR29_06805"/>
<dbReference type="EMBL" id="CP072943">
    <property type="protein sequence ID" value="QTX33555.1"/>
    <property type="molecule type" value="Genomic_DNA"/>
</dbReference>
<dbReference type="Pfam" id="PF03816">
    <property type="entry name" value="LytR_cpsA_psr"/>
    <property type="match status" value="1"/>
</dbReference>
<dbReference type="AlphaFoldDB" id="A0A9Q7AAV9"/>
<protein>
    <submittedName>
        <fullName evidence="4">LCP family protein</fullName>
    </submittedName>
</protein>
<feature type="domain" description="Cell envelope-related transcriptional attenuator" evidence="2">
    <location>
        <begin position="64"/>
        <end position="210"/>
    </location>
</feature>
<dbReference type="NCBIfam" id="TIGR00350">
    <property type="entry name" value="lytR_cpsA_psr"/>
    <property type="match status" value="1"/>
</dbReference>
<dbReference type="Proteomes" id="UP000671879">
    <property type="component" value="Chromosome"/>
</dbReference>
<dbReference type="InterPro" id="IPR027381">
    <property type="entry name" value="LytR/CpsA/Psr_C"/>
</dbReference>
<gene>
    <name evidence="4" type="ORF">KAR29_06805</name>
</gene>
<sequence>MTKGKLALAALFILLSTMTGAWWRLQRVLLPKEASLREELVHDRDSGQVNLLLIGVDSNEGSHRSDTIAFVSVNLESKTVKLLSLPRDTRVQITGHGWQKLNHAYAYGGVKLLQETLVNYLGLPIHYYVVVNYDSFPRVVDLIGGLEINVEKRLYYVDRAGGLYIDIPKGPQRLDGQKALHYVRFRNDALGDIGRVRRQQIFMHALLEKIYSPEILPKLPQLIREAIAMVETNLPPSQALQLGSYLREGEKEAQLQFSTLPGHSAYISGISYWLGDLAATSSFLSSSSDLPPETSPDLVGAETEMNFTAAEIASIFTRPVAVLNGSGGKGLAGQGAEVLQKLGIDVSYSGNAKHFDYHYSQVHYPQTEGEEGRKRGTALATLAGIGPKLVRASDVTVVTLTLGHDYATIFERLRSQRLE</sequence>